<accession>A0A8H7S4R9</accession>
<feature type="region of interest" description="Disordered" evidence="1">
    <location>
        <begin position="39"/>
        <end position="64"/>
    </location>
</feature>
<dbReference type="AlphaFoldDB" id="A0A8H7S4R9"/>
<dbReference type="PROSITE" id="PS50213">
    <property type="entry name" value="FAS1"/>
    <property type="match status" value="1"/>
</dbReference>
<gene>
    <name evidence="4" type="ORF">INT45_000864</name>
</gene>
<protein>
    <recommendedName>
        <fullName evidence="3">FAS1 domain-containing protein</fullName>
    </recommendedName>
</protein>
<keyword evidence="5" id="KW-1185">Reference proteome</keyword>
<dbReference type="Proteomes" id="UP000646827">
    <property type="component" value="Unassembled WGS sequence"/>
</dbReference>
<name>A0A8H7S4R9_9FUNG</name>
<feature type="compositionally biased region" description="Low complexity" evidence="1">
    <location>
        <begin position="39"/>
        <end position="53"/>
    </location>
</feature>
<dbReference type="SUPFAM" id="SSF82153">
    <property type="entry name" value="FAS1 domain"/>
    <property type="match status" value="1"/>
</dbReference>
<feature type="domain" description="FAS1" evidence="3">
    <location>
        <begin position="73"/>
        <end position="211"/>
    </location>
</feature>
<dbReference type="Gene3D" id="2.30.180.10">
    <property type="entry name" value="FAS1 domain"/>
    <property type="match status" value="1"/>
</dbReference>
<evidence type="ECO:0000256" key="1">
    <source>
        <dbReference type="SAM" id="MobiDB-lite"/>
    </source>
</evidence>
<dbReference type="SMART" id="SM00554">
    <property type="entry name" value="FAS1"/>
    <property type="match status" value="1"/>
</dbReference>
<sequence>MVIRSSTLIIYLLVLIVAFVSLTVSSSVMQEKEKQQQQKAFSSSLSSSSSSTKNKNEPQLLYEPNAPDYRCPEQSLFDKLAVDVSLSTFMSVLTQVESVLKLVNNSQVEEPFTIFAPINQAFANEMTIFTHQDMEVQLEPFLKNHVVTKKLPVKQLEKTQELKTLLKDETTIQVKYHFLSQRVELNDLAEVDTDHPIIANNGIAYKINKLLRPIKKE</sequence>
<proteinExistence type="predicted"/>
<reference evidence="4 5" key="1">
    <citation type="submission" date="2020-12" db="EMBL/GenBank/DDBJ databases">
        <title>Metabolic potential, ecology and presence of endohyphal bacteria is reflected in genomic diversity of Mucoromycotina.</title>
        <authorList>
            <person name="Muszewska A."/>
            <person name="Okrasinska A."/>
            <person name="Steczkiewicz K."/>
            <person name="Drgas O."/>
            <person name="Orlowska M."/>
            <person name="Perlinska-Lenart U."/>
            <person name="Aleksandrzak-Piekarczyk T."/>
            <person name="Szatraj K."/>
            <person name="Zielenkiewicz U."/>
            <person name="Pilsyk S."/>
            <person name="Malc E."/>
            <person name="Mieczkowski P."/>
            <person name="Kruszewska J.S."/>
            <person name="Biernat P."/>
            <person name="Pawlowska J."/>
        </authorList>
    </citation>
    <scope>NUCLEOTIDE SEQUENCE [LARGE SCALE GENOMIC DNA]</scope>
    <source>
        <strain evidence="4 5">CBS 142.35</strain>
    </source>
</reference>
<dbReference type="InterPro" id="IPR000782">
    <property type="entry name" value="FAS1_domain"/>
</dbReference>
<feature type="chain" id="PRO_5034534713" description="FAS1 domain-containing protein" evidence="2">
    <location>
        <begin position="26"/>
        <end position="217"/>
    </location>
</feature>
<keyword evidence="2" id="KW-0732">Signal</keyword>
<dbReference type="OrthoDB" id="5551751at2759"/>
<feature type="signal peptide" evidence="2">
    <location>
        <begin position="1"/>
        <end position="25"/>
    </location>
</feature>
<dbReference type="InterPro" id="IPR036378">
    <property type="entry name" value="FAS1_dom_sf"/>
</dbReference>
<evidence type="ECO:0000259" key="3">
    <source>
        <dbReference type="PROSITE" id="PS50213"/>
    </source>
</evidence>
<evidence type="ECO:0000256" key="2">
    <source>
        <dbReference type="SAM" id="SignalP"/>
    </source>
</evidence>
<evidence type="ECO:0000313" key="5">
    <source>
        <dbReference type="Proteomes" id="UP000646827"/>
    </source>
</evidence>
<evidence type="ECO:0000313" key="4">
    <source>
        <dbReference type="EMBL" id="KAG2223544.1"/>
    </source>
</evidence>
<organism evidence="4 5">
    <name type="scientific">Circinella minor</name>
    <dbReference type="NCBI Taxonomy" id="1195481"/>
    <lineage>
        <taxon>Eukaryota</taxon>
        <taxon>Fungi</taxon>
        <taxon>Fungi incertae sedis</taxon>
        <taxon>Mucoromycota</taxon>
        <taxon>Mucoromycotina</taxon>
        <taxon>Mucoromycetes</taxon>
        <taxon>Mucorales</taxon>
        <taxon>Lichtheimiaceae</taxon>
        <taxon>Circinella</taxon>
    </lineage>
</organism>
<comment type="caution">
    <text evidence="4">The sequence shown here is derived from an EMBL/GenBank/DDBJ whole genome shotgun (WGS) entry which is preliminary data.</text>
</comment>
<dbReference type="EMBL" id="JAEPRB010000059">
    <property type="protein sequence ID" value="KAG2223544.1"/>
    <property type="molecule type" value="Genomic_DNA"/>
</dbReference>
<dbReference type="Pfam" id="PF02469">
    <property type="entry name" value="Fasciclin"/>
    <property type="match status" value="1"/>
</dbReference>